<dbReference type="NCBIfam" id="TIGR03083">
    <property type="entry name" value="maleylpyruvate isomerase family mycothiol-dependent enzyme"/>
    <property type="match status" value="1"/>
</dbReference>
<sequence length="213" mass="23436">MGRAWMEVERAALVETLRAADPDAPTLCEGWTVRDLTAHLVAREHLPLRHALDQLERRAPGQERFQGRLADGARTADGYRALVDRFAAGIPARSPMAWAGDAAHLIEYVVHHEDVRRAGPDPAEPRTLPTDLVRAVWERLAPLARIAYRSSPVGVVMAVPGGPRRVVRRRADAVVVLGDPVELALHALGRERVAEVDVLGRDEVVDRFLAGRS</sequence>
<comment type="caution">
    <text evidence="2">The sequence shown here is derived from an EMBL/GenBank/DDBJ whole genome shotgun (WGS) entry which is preliminary data.</text>
</comment>
<dbReference type="SUPFAM" id="SSF109854">
    <property type="entry name" value="DinB/YfiT-like putative metalloenzymes"/>
    <property type="match status" value="1"/>
</dbReference>
<dbReference type="RefSeq" id="WP_245862066.1">
    <property type="nucleotide sequence ID" value="NZ_PDJI01000004.1"/>
</dbReference>
<organism evidence="2 3">
    <name type="scientific">Georgenia soli</name>
    <dbReference type="NCBI Taxonomy" id="638953"/>
    <lineage>
        <taxon>Bacteria</taxon>
        <taxon>Bacillati</taxon>
        <taxon>Actinomycetota</taxon>
        <taxon>Actinomycetes</taxon>
        <taxon>Micrococcales</taxon>
        <taxon>Bogoriellaceae</taxon>
        <taxon>Georgenia</taxon>
    </lineage>
</organism>
<gene>
    <name evidence="2" type="ORF">ATJ97_0661</name>
</gene>
<feature type="domain" description="Mycothiol-dependent maleylpyruvate isomerase metal-binding" evidence="1">
    <location>
        <begin position="11"/>
        <end position="99"/>
    </location>
</feature>
<proteinExistence type="predicted"/>
<dbReference type="AlphaFoldDB" id="A0A2A9EIX1"/>
<evidence type="ECO:0000313" key="3">
    <source>
        <dbReference type="Proteomes" id="UP000222106"/>
    </source>
</evidence>
<dbReference type="Proteomes" id="UP000222106">
    <property type="component" value="Unassembled WGS sequence"/>
</dbReference>
<accession>A0A2A9EIX1</accession>
<dbReference type="EMBL" id="PDJI01000004">
    <property type="protein sequence ID" value="PFG38189.1"/>
    <property type="molecule type" value="Genomic_DNA"/>
</dbReference>
<evidence type="ECO:0000313" key="2">
    <source>
        <dbReference type="EMBL" id="PFG38189.1"/>
    </source>
</evidence>
<keyword evidence="3" id="KW-1185">Reference proteome</keyword>
<dbReference type="InterPro" id="IPR024344">
    <property type="entry name" value="MDMPI_metal-binding"/>
</dbReference>
<dbReference type="NCBIfam" id="TIGR03085">
    <property type="entry name" value="TIGR03085 family metal-binding protein"/>
    <property type="match status" value="1"/>
</dbReference>
<protein>
    <submittedName>
        <fullName evidence="2">Uncharacterized protein (TIGR03085 family)</fullName>
    </submittedName>
</protein>
<dbReference type="InterPro" id="IPR017517">
    <property type="entry name" value="Maleyloyr_isom"/>
</dbReference>
<reference evidence="2 3" key="1">
    <citation type="submission" date="2017-10" db="EMBL/GenBank/DDBJ databases">
        <title>Sequencing the genomes of 1000 actinobacteria strains.</title>
        <authorList>
            <person name="Klenk H.-P."/>
        </authorList>
    </citation>
    <scope>NUCLEOTIDE SEQUENCE [LARGE SCALE GENOMIC DNA]</scope>
    <source>
        <strain evidence="2 3">DSM 21838</strain>
    </source>
</reference>
<evidence type="ECO:0000259" key="1">
    <source>
        <dbReference type="Pfam" id="PF11716"/>
    </source>
</evidence>
<dbReference type="GO" id="GO:0046872">
    <property type="term" value="F:metal ion binding"/>
    <property type="evidence" value="ECO:0007669"/>
    <property type="project" value="InterPro"/>
</dbReference>
<dbReference type="InterPro" id="IPR034660">
    <property type="entry name" value="DinB/YfiT-like"/>
</dbReference>
<name>A0A2A9EIX1_9MICO</name>
<dbReference type="Pfam" id="PF11716">
    <property type="entry name" value="MDMPI_N"/>
    <property type="match status" value="1"/>
</dbReference>
<dbReference type="Gene3D" id="1.20.120.450">
    <property type="entry name" value="dinb family like domain"/>
    <property type="match status" value="1"/>
</dbReference>
<dbReference type="InterPro" id="IPR017519">
    <property type="entry name" value="CHP03085"/>
</dbReference>